<feature type="non-terminal residue" evidence="3">
    <location>
        <position position="1092"/>
    </location>
</feature>
<evidence type="ECO:0000259" key="2">
    <source>
        <dbReference type="Pfam" id="PF09989"/>
    </source>
</evidence>
<evidence type="ECO:0000313" key="3">
    <source>
        <dbReference type="EMBL" id="PCI24938.1"/>
    </source>
</evidence>
<evidence type="ECO:0000259" key="1">
    <source>
        <dbReference type="Pfam" id="PF01869"/>
    </source>
</evidence>
<dbReference type="InterPro" id="IPR043129">
    <property type="entry name" value="ATPase_NBD"/>
</dbReference>
<dbReference type="PANTHER" id="PTHR32329:SF7">
    <property type="entry name" value="ACTIVATOR OF 2-HYDROXYACYL-COA-HYDRATASE"/>
    <property type="match status" value="1"/>
</dbReference>
<feature type="domain" description="DUF2229" evidence="2">
    <location>
        <begin position="693"/>
        <end position="906"/>
    </location>
</feature>
<dbReference type="InterPro" id="IPR018709">
    <property type="entry name" value="CoA_activase_DUF2229"/>
</dbReference>
<feature type="domain" description="ATPase BadF/BadG/BcrA/BcrD type" evidence="1">
    <location>
        <begin position="132"/>
        <end position="267"/>
    </location>
</feature>
<dbReference type="PANTHER" id="PTHR32329">
    <property type="entry name" value="BIFUNCTIONAL PROTEIN [INCLUDES 2-HYDROXYACYL-COA DEHYDRATASE (N-TER) AND ITS ACTIVATOR DOMAIN (C_TERM)-RELATED"/>
    <property type="match status" value="1"/>
</dbReference>
<name>A0A2A4SUM5_9DELT</name>
<dbReference type="InterPro" id="IPR002731">
    <property type="entry name" value="ATPase_BadF"/>
</dbReference>
<dbReference type="SUPFAM" id="SSF53067">
    <property type="entry name" value="Actin-like ATPase domain"/>
    <property type="match status" value="2"/>
</dbReference>
<sequence>MRIAGCDLGKSSASFIIINIDKDWLFSIEEVENIDHGGHPLEIFQKWYKEKDISSCLALGATGLYSSELGNPVHVLPEDACQEAALSASPGLEEELNLVSVGARGYSVLTRQVVNSNKIQNNSNSIQPEYRCQFLENDKCSSGAGENIKKTVLRFGLDIKTADEMARNADEGIPITARCSVFAKSEMTHFANQGKDTGSLLKGFFDSTARNVQGLLARQEVNGPVYLIGGCSRIRAFVEAFELAIKRKVNILDNAIYFEALGAATLAAEHYRVNGKLALPLDASTLLQVQKKSFALLKPAHHWKHKVTILKESPKKGTHHGQPAILGLDFGSTGSKAVLVSIETGETILDIFDRTRGNPIDAAHRLIKQLIEQRIPDIRAIGITGSGREAVATLCKAVFPEDNDRIVVLNEIVAHATAAIHCDVNQGKDLSIVEIGGQDAKYIRILEGKIVESDMNQACSAGTGSFLEEQAQIHGIDKIEDFIEMASRAQRPPDLGQMCTVFVAEAAAEALMDVYNQDDVFAGFQYSVIHNYINRVMGQRTFGETVFFQGKPASNPSLAWTLAAVSDRKIVVPPNPGAMGARGIGLCAIEQIKEAKLMDSPPLEIRDVLATKIIERSEFRCADKQCSTMCSIDKTVVSAGGIQKKVISGGVCPKYEISNADLPKLEKDAPDAFLEREELIASYIVESTDKPIVAIPRLISYYDILPWMSVLMNELGFSVKLLKSDSTSLGKGEQMCYVSDACGSIKIAHAVCDQDAPLLFMPKITHLADPDGPGGRTCPAEQGLPETLRLALRAKGRELDILHPVLTFEKNWGGSKIVESLLPMAEKLNVSKTAMQSAVKKAAQAQQEYEAGLRKIGERAMAYSLKHNVPAIMMCGPLHVIHERRINANIPKLIRKNGALPIPMDCFPIDKKTTKLEKAYWAYTNRALRTAIAARQSGHAYPLLLTSFGCGPASFTEPFFQSFLEGYPYTILESDGHGGSAGYITRIQAFLHTVHQYRKDETATKEAINPTRISDMEGSHEKRLPMDKKTHYVLFALADRLSPFMAAIYRSYGYDFASAPASKDSFLRGKMDCSGKECLPYQIVWGSFRKYL</sequence>
<accession>A0A2A4SUM5</accession>
<proteinExistence type="predicted"/>
<evidence type="ECO:0008006" key="5">
    <source>
        <dbReference type="Google" id="ProtNLM"/>
    </source>
</evidence>
<dbReference type="Pfam" id="PF09989">
    <property type="entry name" value="DUF2229"/>
    <property type="match status" value="1"/>
</dbReference>
<dbReference type="Gene3D" id="3.30.420.40">
    <property type="match status" value="4"/>
</dbReference>
<dbReference type="EMBL" id="NVSR01000118">
    <property type="protein sequence ID" value="PCI24938.1"/>
    <property type="molecule type" value="Genomic_DNA"/>
</dbReference>
<organism evidence="3 4">
    <name type="scientific">SAR324 cluster bacterium</name>
    <dbReference type="NCBI Taxonomy" id="2024889"/>
    <lineage>
        <taxon>Bacteria</taxon>
        <taxon>Deltaproteobacteria</taxon>
        <taxon>SAR324 cluster</taxon>
    </lineage>
</organism>
<feature type="domain" description="ATPase BadF/BadG/BcrA/BcrD type" evidence="1">
    <location>
        <begin position="326"/>
        <end position="583"/>
    </location>
</feature>
<dbReference type="Proteomes" id="UP000218113">
    <property type="component" value="Unassembled WGS sequence"/>
</dbReference>
<evidence type="ECO:0000313" key="4">
    <source>
        <dbReference type="Proteomes" id="UP000218113"/>
    </source>
</evidence>
<comment type="caution">
    <text evidence="3">The sequence shown here is derived from an EMBL/GenBank/DDBJ whole genome shotgun (WGS) entry which is preliminary data.</text>
</comment>
<dbReference type="InterPro" id="IPR051805">
    <property type="entry name" value="Dehydratase_Activator_Redct"/>
</dbReference>
<dbReference type="Pfam" id="PF01869">
    <property type="entry name" value="BcrAD_BadFG"/>
    <property type="match status" value="2"/>
</dbReference>
<gene>
    <name evidence="3" type="ORF">COB67_11295</name>
</gene>
<dbReference type="AlphaFoldDB" id="A0A2A4SUM5"/>
<reference evidence="4" key="1">
    <citation type="submission" date="2017-08" db="EMBL/GenBank/DDBJ databases">
        <title>A dynamic microbial community with high functional redundancy inhabits the cold, oxic subseafloor aquifer.</title>
        <authorList>
            <person name="Tully B.J."/>
            <person name="Wheat C.G."/>
            <person name="Glazer B.T."/>
            <person name="Huber J.A."/>
        </authorList>
    </citation>
    <scope>NUCLEOTIDE SEQUENCE [LARGE SCALE GENOMIC DNA]</scope>
</reference>
<protein>
    <recommendedName>
        <fullName evidence="5">CoA activase</fullName>
    </recommendedName>
</protein>